<keyword evidence="2" id="KW-1185">Reference proteome</keyword>
<dbReference type="AlphaFoldDB" id="A0A9W9TL75"/>
<dbReference type="EMBL" id="JAPQKT010000006">
    <property type="protein sequence ID" value="KAJ5226639.1"/>
    <property type="molecule type" value="Genomic_DNA"/>
</dbReference>
<dbReference type="GeneID" id="81384730"/>
<reference evidence="1" key="1">
    <citation type="submission" date="2022-11" db="EMBL/GenBank/DDBJ databases">
        <authorList>
            <person name="Petersen C."/>
        </authorList>
    </citation>
    <scope>NUCLEOTIDE SEQUENCE</scope>
    <source>
        <strain evidence="1">IBT 23319</strain>
    </source>
</reference>
<organism evidence="1 2">
    <name type="scientific">Penicillium citrinum</name>
    <dbReference type="NCBI Taxonomy" id="5077"/>
    <lineage>
        <taxon>Eukaryota</taxon>
        <taxon>Fungi</taxon>
        <taxon>Dikarya</taxon>
        <taxon>Ascomycota</taxon>
        <taxon>Pezizomycotina</taxon>
        <taxon>Eurotiomycetes</taxon>
        <taxon>Eurotiomycetidae</taxon>
        <taxon>Eurotiales</taxon>
        <taxon>Aspergillaceae</taxon>
        <taxon>Penicillium</taxon>
    </lineage>
</organism>
<dbReference type="Proteomes" id="UP001147733">
    <property type="component" value="Unassembled WGS sequence"/>
</dbReference>
<protein>
    <submittedName>
        <fullName evidence="1">Uncharacterized protein</fullName>
    </submittedName>
</protein>
<name>A0A9W9TL75_PENCI</name>
<reference evidence="1" key="2">
    <citation type="journal article" date="2023" name="IMA Fungus">
        <title>Comparative genomic study of the Penicillium genus elucidates a diverse pangenome and 15 lateral gene transfer events.</title>
        <authorList>
            <person name="Petersen C."/>
            <person name="Sorensen T."/>
            <person name="Nielsen M.R."/>
            <person name="Sondergaard T.E."/>
            <person name="Sorensen J.L."/>
            <person name="Fitzpatrick D.A."/>
            <person name="Frisvad J.C."/>
            <person name="Nielsen K.L."/>
        </authorList>
    </citation>
    <scope>NUCLEOTIDE SEQUENCE</scope>
    <source>
        <strain evidence="1">IBT 23319</strain>
    </source>
</reference>
<comment type="caution">
    <text evidence="1">The sequence shown here is derived from an EMBL/GenBank/DDBJ whole genome shotgun (WGS) entry which is preliminary data.</text>
</comment>
<accession>A0A9W9TL75</accession>
<sequence>MGDIYHDFWHRRYHTVRKYGLRGDNRLHYGNIPFFHKYDRSFFLPLLVHEYSLRMNVQEQERIQRRIDGLRSYWEPAYQEDEEWMNGEDVEDIEIDDNDSSPLLHDSHHHAGQMESTIVISEKLPRRKATESHEKGIKRF</sequence>
<evidence type="ECO:0000313" key="2">
    <source>
        <dbReference type="Proteomes" id="UP001147733"/>
    </source>
</evidence>
<dbReference type="OrthoDB" id="4361421at2759"/>
<evidence type="ECO:0000313" key="1">
    <source>
        <dbReference type="EMBL" id="KAJ5226639.1"/>
    </source>
</evidence>
<gene>
    <name evidence="1" type="ORF">N7469_006645</name>
</gene>
<proteinExistence type="predicted"/>
<dbReference type="RefSeq" id="XP_056499004.1">
    <property type="nucleotide sequence ID" value="XM_056645563.1"/>
</dbReference>